<dbReference type="InterPro" id="IPR020568">
    <property type="entry name" value="Ribosomal_Su5_D2-typ_SF"/>
</dbReference>
<organism evidence="3 4">
    <name type="scientific">Bipolaricaulis sibiricus</name>
    <dbReference type="NCBI Taxonomy" id="2501609"/>
    <lineage>
        <taxon>Bacteria</taxon>
        <taxon>Candidatus Bipolaricaulota</taxon>
        <taxon>Candidatus Bipolaricaulia</taxon>
        <taxon>Candidatus Bipolaricaulales</taxon>
        <taxon>Candidatus Bipolaricaulaceae</taxon>
        <taxon>Candidatus Bipolaricaulis</taxon>
    </lineage>
</organism>
<dbReference type="GO" id="GO:0005737">
    <property type="term" value="C:cytoplasm"/>
    <property type="evidence" value="ECO:0007669"/>
    <property type="project" value="TreeGrafter"/>
</dbReference>
<dbReference type="PANTHER" id="PTHR16301:SF20">
    <property type="entry name" value="IMPACT FAMILY MEMBER YIGZ"/>
    <property type="match status" value="1"/>
</dbReference>
<reference evidence="4" key="1">
    <citation type="submission" date="2018-12" db="EMBL/GenBank/DDBJ databases">
        <title>Complete genome sequence of an uncultured bacterium of the candidate phylum Bipolaricaulota.</title>
        <authorList>
            <person name="Kadnikov V.V."/>
            <person name="Mardanov A.V."/>
            <person name="Beletsky A.V."/>
            <person name="Frank Y.A."/>
            <person name="Karnachuk O.V."/>
            <person name="Ravin N.V."/>
        </authorList>
    </citation>
    <scope>NUCLEOTIDE SEQUENCE [LARGE SCALE GENOMIC DNA]</scope>
</reference>
<dbReference type="Pfam" id="PF01205">
    <property type="entry name" value="Impact_N"/>
    <property type="match status" value="1"/>
</dbReference>
<dbReference type="KEGG" id="bih:BIP78_0221"/>
<evidence type="ECO:0000259" key="2">
    <source>
        <dbReference type="Pfam" id="PF01205"/>
    </source>
</evidence>
<dbReference type="InterPro" id="IPR023582">
    <property type="entry name" value="Impact"/>
</dbReference>
<name>A0A410FRZ3_BIPS1</name>
<dbReference type="Gene3D" id="3.30.230.30">
    <property type="entry name" value="Impact, N-terminal domain"/>
    <property type="match status" value="1"/>
</dbReference>
<dbReference type="InterPro" id="IPR001498">
    <property type="entry name" value="Impact_N"/>
</dbReference>
<sequence length="194" mass="20892">MNGISRPAEAKLVRERSRFLAYAVPVTTVAEVEGALDRLRKEHHTARHVPYAYRLRSGEGRASDDGEPSGSAGRPILSLLEGEDLGGVLVAVVRYFGGVKLGVGGLARAYRDAARAALEAAEVRPVVRERRFVVFAERERVGAVLAVARRHEARVLSQRFTGRAEAEIAVPEGNATLFQAAVAPLGEVREVGDA</sequence>
<evidence type="ECO:0000256" key="1">
    <source>
        <dbReference type="ARBA" id="ARBA00007665"/>
    </source>
</evidence>
<protein>
    <submittedName>
        <fullName evidence="3">YigZ family protein</fullName>
    </submittedName>
</protein>
<dbReference type="InterPro" id="IPR036956">
    <property type="entry name" value="Impact_N_sf"/>
</dbReference>
<gene>
    <name evidence="3" type="ORF">BIP78_0221</name>
</gene>
<evidence type="ECO:0000313" key="3">
    <source>
        <dbReference type="EMBL" id="QAA75989.1"/>
    </source>
</evidence>
<evidence type="ECO:0000313" key="4">
    <source>
        <dbReference type="Proteomes" id="UP000287233"/>
    </source>
</evidence>
<dbReference type="SUPFAM" id="SSF54211">
    <property type="entry name" value="Ribosomal protein S5 domain 2-like"/>
    <property type="match status" value="1"/>
</dbReference>
<dbReference type="Proteomes" id="UP000287233">
    <property type="component" value="Chromosome"/>
</dbReference>
<dbReference type="AlphaFoldDB" id="A0A410FRZ3"/>
<dbReference type="GO" id="GO:0006446">
    <property type="term" value="P:regulation of translational initiation"/>
    <property type="evidence" value="ECO:0007669"/>
    <property type="project" value="TreeGrafter"/>
</dbReference>
<feature type="domain" description="Impact N-terminal" evidence="2">
    <location>
        <begin position="16"/>
        <end position="118"/>
    </location>
</feature>
<proteinExistence type="inferred from homology"/>
<dbReference type="PANTHER" id="PTHR16301">
    <property type="entry name" value="IMPACT-RELATED"/>
    <property type="match status" value="1"/>
</dbReference>
<dbReference type="EMBL" id="CP034928">
    <property type="protein sequence ID" value="QAA75989.1"/>
    <property type="molecule type" value="Genomic_DNA"/>
</dbReference>
<accession>A0A410FRZ3</accession>
<comment type="similarity">
    <text evidence="1">Belongs to the IMPACT family.</text>
</comment>